<evidence type="ECO:0000313" key="10">
    <source>
        <dbReference type="EMBL" id="ADV61709.1"/>
    </source>
</evidence>
<dbReference type="GO" id="GO:0006094">
    <property type="term" value="P:gluconeogenesis"/>
    <property type="evidence" value="ECO:0007669"/>
    <property type="project" value="UniProtKB-UniRule"/>
</dbReference>
<organism evidence="10 11">
    <name type="scientific">Isosphaera pallida (strain ATCC 43644 / DSM 9630 / IS1B)</name>
    <dbReference type="NCBI Taxonomy" id="575540"/>
    <lineage>
        <taxon>Bacteria</taxon>
        <taxon>Pseudomonadati</taxon>
        <taxon>Planctomycetota</taxon>
        <taxon>Planctomycetia</taxon>
        <taxon>Isosphaerales</taxon>
        <taxon>Isosphaeraceae</taxon>
        <taxon>Isosphaera</taxon>
    </lineage>
</organism>
<keyword evidence="5 6" id="KW-0119">Carbohydrate metabolism</keyword>
<dbReference type="PIRSF" id="PIRSF000904">
    <property type="entry name" value="FBPtase_SBPase"/>
    <property type="match status" value="1"/>
</dbReference>
<evidence type="ECO:0000256" key="2">
    <source>
        <dbReference type="ARBA" id="ARBA00010941"/>
    </source>
</evidence>
<keyword evidence="11" id="KW-1185">Reference proteome</keyword>
<dbReference type="STRING" id="575540.Isop_1121"/>
<comment type="subunit">
    <text evidence="6">Homotetramer.</text>
</comment>
<evidence type="ECO:0000256" key="1">
    <source>
        <dbReference type="ARBA" id="ARBA00001273"/>
    </source>
</evidence>
<dbReference type="eggNOG" id="COG0158">
    <property type="taxonomic scope" value="Bacteria"/>
</dbReference>
<feature type="binding site" evidence="6">
    <location>
        <position position="131"/>
    </location>
    <ligand>
        <name>Mg(2+)</name>
        <dbReference type="ChEBI" id="CHEBI:18420"/>
        <label>2</label>
    </ligand>
</feature>
<name>E8R4W3_ISOPI</name>
<comment type="cofactor">
    <cofactor evidence="6">
        <name>Mg(2+)</name>
        <dbReference type="ChEBI" id="CHEBI:18420"/>
    </cofactor>
    <text evidence="6">Binds 2 magnesium ions per subunit.</text>
</comment>
<dbReference type="Proteomes" id="UP000008631">
    <property type="component" value="Chromosome"/>
</dbReference>
<evidence type="ECO:0000259" key="9">
    <source>
        <dbReference type="Pfam" id="PF18913"/>
    </source>
</evidence>
<dbReference type="Pfam" id="PF18913">
    <property type="entry name" value="FBPase_C"/>
    <property type="match status" value="1"/>
</dbReference>
<keyword evidence="6" id="KW-0460">Magnesium</keyword>
<comment type="pathway">
    <text evidence="6">Carbohydrate biosynthesis; gluconeogenesis.</text>
</comment>
<proteinExistence type="inferred from homology"/>
<dbReference type="KEGG" id="ipa:Isop_1121"/>
<evidence type="ECO:0000259" key="8">
    <source>
        <dbReference type="Pfam" id="PF00316"/>
    </source>
</evidence>
<dbReference type="GO" id="GO:0005829">
    <property type="term" value="C:cytosol"/>
    <property type="evidence" value="ECO:0007669"/>
    <property type="project" value="TreeGrafter"/>
</dbReference>
<dbReference type="GO" id="GO:0000287">
    <property type="term" value="F:magnesium ion binding"/>
    <property type="evidence" value="ECO:0007669"/>
    <property type="project" value="UniProtKB-UniRule"/>
</dbReference>
<dbReference type="PIRSF" id="PIRSF500210">
    <property type="entry name" value="FBPtase"/>
    <property type="match status" value="1"/>
</dbReference>
<dbReference type="InterPro" id="IPR044015">
    <property type="entry name" value="FBPase_C_dom"/>
</dbReference>
<feature type="binding site" evidence="6">
    <location>
        <position position="107"/>
    </location>
    <ligand>
        <name>Mg(2+)</name>
        <dbReference type="ChEBI" id="CHEBI:18420"/>
        <label>1</label>
    </ligand>
</feature>
<dbReference type="GO" id="GO:0006002">
    <property type="term" value="P:fructose 6-phosphate metabolic process"/>
    <property type="evidence" value="ECO:0007669"/>
    <property type="project" value="TreeGrafter"/>
</dbReference>
<reference key="1">
    <citation type="submission" date="2010-11" db="EMBL/GenBank/DDBJ databases">
        <title>The complete sequence of chromosome of Isophaera pallida ATCC 43644.</title>
        <authorList>
            <consortium name="US DOE Joint Genome Institute (JGI-PGF)"/>
            <person name="Lucas S."/>
            <person name="Copeland A."/>
            <person name="Lapidus A."/>
            <person name="Bruce D."/>
            <person name="Goodwin L."/>
            <person name="Pitluck S."/>
            <person name="Kyrpides N."/>
            <person name="Mavromatis K."/>
            <person name="Pagani I."/>
            <person name="Ivanova N."/>
            <person name="Saunders E."/>
            <person name="Brettin T."/>
            <person name="Detter J.C."/>
            <person name="Han C."/>
            <person name="Tapia R."/>
            <person name="Land M."/>
            <person name="Hauser L."/>
            <person name="Markowitz V."/>
            <person name="Cheng J.-F."/>
            <person name="Hugenholtz P."/>
            <person name="Woyke T."/>
            <person name="Wu D."/>
            <person name="Eisen J.A."/>
        </authorList>
    </citation>
    <scope>NUCLEOTIDE SEQUENCE</scope>
    <source>
        <strain>ATCC 43644</strain>
    </source>
</reference>
<keyword evidence="4 6" id="KW-0378">Hydrolase</keyword>
<evidence type="ECO:0000256" key="4">
    <source>
        <dbReference type="ARBA" id="ARBA00022801"/>
    </source>
</evidence>
<evidence type="ECO:0000313" key="11">
    <source>
        <dbReference type="Proteomes" id="UP000008631"/>
    </source>
</evidence>
<dbReference type="Gene3D" id="3.30.540.10">
    <property type="entry name" value="Fructose-1,6-Bisphosphatase, subunit A, domain 1"/>
    <property type="match status" value="1"/>
</dbReference>
<protein>
    <recommendedName>
        <fullName evidence="6">Fructose-1,6-bisphosphatase class 1</fullName>
        <shortName evidence="6">FBPase class 1</shortName>
        <ecNumber evidence="6">3.1.3.11</ecNumber>
    </recommendedName>
    <alternativeName>
        <fullName evidence="6">D-fructose-1,6-bisphosphate 1-phosphohydrolase class 1</fullName>
    </alternativeName>
</protein>
<dbReference type="PRINTS" id="PR00115">
    <property type="entry name" value="F16BPHPHTASE"/>
</dbReference>
<evidence type="ECO:0000256" key="7">
    <source>
        <dbReference type="RuleBase" id="RU000508"/>
    </source>
</evidence>
<evidence type="ECO:0000256" key="3">
    <source>
        <dbReference type="ARBA" id="ARBA00022490"/>
    </source>
</evidence>
<feature type="domain" description="Fructose-1-6-bisphosphatase class 1 C-terminal" evidence="9">
    <location>
        <begin position="214"/>
        <end position="343"/>
    </location>
</feature>
<dbReference type="RefSeq" id="WP_013563998.1">
    <property type="nucleotide sequence ID" value="NC_014962.1"/>
</dbReference>
<feature type="binding site" evidence="6">
    <location>
        <begin position="131"/>
        <end position="134"/>
    </location>
    <ligand>
        <name>substrate</name>
    </ligand>
</feature>
<dbReference type="HOGENOM" id="CLU_039977_2_2_0"/>
<dbReference type="CDD" id="cd00354">
    <property type="entry name" value="FBPase"/>
    <property type="match status" value="1"/>
</dbReference>
<dbReference type="GO" id="GO:0005986">
    <property type="term" value="P:sucrose biosynthetic process"/>
    <property type="evidence" value="ECO:0007669"/>
    <property type="project" value="TreeGrafter"/>
</dbReference>
<sequence length="356" mass="39006">MSAQYSTPAPRSPTILSLAQHLRQVERERPGGVADDLSPLMNQLAFAAKVLAREINRAALAAAAPPQSVQGGTNSTGDDQTRLDVYANQVVLDAFHRSTRLAGLVSEEMDELVVLSEGDRARMILCIDPIDGSSNTEINGSLGTIFGFYRRERTGPGDLTAELIEGRAPLVAAGYVFYGSGTLLVYSQGEGVRSFLLDRELGEFMMCHPDIRCPEEGDSFAANTGRLYEWHPGLQRYIHHISQRDPATRRPYSLRYSGALVADFHRCLLRGGVYFYPSDRGHAEGKLRLFYESAPLAFLVEQAGGKASDGRSPILPPRARSIHQRSSLVIGSAREVELIEKFVAEAEPKTASAWTI</sequence>
<dbReference type="GO" id="GO:0006000">
    <property type="term" value="P:fructose metabolic process"/>
    <property type="evidence" value="ECO:0007669"/>
    <property type="project" value="TreeGrafter"/>
</dbReference>
<dbReference type="InterPro" id="IPR033391">
    <property type="entry name" value="FBPase_N"/>
</dbReference>
<dbReference type="Pfam" id="PF00316">
    <property type="entry name" value="FBPase"/>
    <property type="match status" value="1"/>
</dbReference>
<dbReference type="SUPFAM" id="SSF56655">
    <property type="entry name" value="Carbohydrate phosphatase"/>
    <property type="match status" value="1"/>
</dbReference>
<comment type="subcellular location">
    <subcellularLocation>
        <location evidence="6">Cytoplasm</location>
    </subcellularLocation>
</comment>
<evidence type="ECO:0000256" key="5">
    <source>
        <dbReference type="ARBA" id="ARBA00023277"/>
    </source>
</evidence>
<dbReference type="PANTHER" id="PTHR11556">
    <property type="entry name" value="FRUCTOSE-1,6-BISPHOSPHATASE-RELATED"/>
    <property type="match status" value="1"/>
</dbReference>
<dbReference type="HAMAP" id="MF_01855">
    <property type="entry name" value="FBPase_class1"/>
    <property type="match status" value="1"/>
</dbReference>
<dbReference type="Gene3D" id="3.40.190.80">
    <property type="match status" value="1"/>
</dbReference>
<feature type="binding site" evidence="6">
    <location>
        <position position="128"/>
    </location>
    <ligand>
        <name>Mg(2+)</name>
        <dbReference type="ChEBI" id="CHEBI:18420"/>
        <label>1</label>
    </ligand>
</feature>
<feature type="binding site" evidence="6">
    <location>
        <position position="256"/>
    </location>
    <ligand>
        <name>substrate</name>
    </ligand>
</feature>
<dbReference type="InParanoid" id="E8R4W3"/>
<gene>
    <name evidence="6" type="primary">fbp</name>
    <name evidence="10" type="ordered locus">Isop_1121</name>
</gene>
<comment type="similarity">
    <text evidence="2 6 7">Belongs to the FBPase class 1 family.</text>
</comment>
<dbReference type="EC" id="3.1.3.11" evidence="6"/>
<dbReference type="GO" id="GO:0042132">
    <property type="term" value="F:fructose 1,6-bisphosphate 1-phosphatase activity"/>
    <property type="evidence" value="ECO:0007669"/>
    <property type="project" value="UniProtKB-UniRule"/>
</dbReference>
<comment type="catalytic activity">
    <reaction evidence="1 6">
        <text>beta-D-fructose 1,6-bisphosphate + H2O = beta-D-fructose 6-phosphate + phosphate</text>
        <dbReference type="Rhea" id="RHEA:11064"/>
        <dbReference type="ChEBI" id="CHEBI:15377"/>
        <dbReference type="ChEBI" id="CHEBI:32966"/>
        <dbReference type="ChEBI" id="CHEBI:43474"/>
        <dbReference type="ChEBI" id="CHEBI:57634"/>
        <dbReference type="EC" id="3.1.3.11"/>
    </reaction>
</comment>
<dbReference type="InterPro" id="IPR000146">
    <property type="entry name" value="FBPase_class-1"/>
</dbReference>
<feature type="binding site" evidence="6">
    <location>
        <position position="130"/>
    </location>
    <ligand>
        <name>Mg(2+)</name>
        <dbReference type="ChEBI" id="CHEBI:18420"/>
        <label>1</label>
    </ligand>
</feature>
<dbReference type="FunCoup" id="E8R4W3">
    <property type="interactions" value="412"/>
</dbReference>
<feature type="binding site" evidence="6">
    <location>
        <position position="292"/>
    </location>
    <ligand>
        <name>Mg(2+)</name>
        <dbReference type="ChEBI" id="CHEBI:18420"/>
        <label>2</label>
    </ligand>
</feature>
<accession>E8R4W3</accession>
<feature type="binding site" evidence="6">
    <location>
        <position position="286"/>
    </location>
    <ligand>
        <name>substrate</name>
    </ligand>
</feature>
<feature type="domain" description="Fructose-1-6-bisphosphatase class I N-terminal" evidence="8">
    <location>
        <begin position="33"/>
        <end position="209"/>
    </location>
</feature>
<keyword evidence="3 6" id="KW-0963">Cytoplasm</keyword>
<comment type="caution">
    <text evidence="6">Lacks conserved residue(s) required for the propagation of feature annotation.</text>
</comment>
<dbReference type="AlphaFoldDB" id="E8R4W3"/>
<feature type="binding site" evidence="6">
    <location>
        <position position="128"/>
    </location>
    <ligand>
        <name>Mg(2+)</name>
        <dbReference type="ChEBI" id="CHEBI:18420"/>
        <label>2</label>
    </ligand>
</feature>
<dbReference type="InterPro" id="IPR028343">
    <property type="entry name" value="FBPtase"/>
</dbReference>
<dbReference type="PANTHER" id="PTHR11556:SF35">
    <property type="entry name" value="SEDOHEPTULOSE-1,7-BISPHOSPHATASE, CHLOROPLASTIC"/>
    <property type="match status" value="1"/>
</dbReference>
<feature type="binding site" evidence="6">
    <location>
        <position position="223"/>
    </location>
    <ligand>
        <name>substrate</name>
    </ligand>
</feature>
<dbReference type="UniPathway" id="UPA00138"/>
<dbReference type="EMBL" id="CP002353">
    <property type="protein sequence ID" value="ADV61709.1"/>
    <property type="molecule type" value="Genomic_DNA"/>
</dbReference>
<reference evidence="10 11" key="2">
    <citation type="journal article" date="2011" name="Stand. Genomic Sci.">
        <title>Complete genome sequence of Isosphaera pallida type strain (IS1B).</title>
        <authorList>
            <consortium name="US DOE Joint Genome Institute (JGI-PGF)"/>
            <person name="Goker M."/>
            <person name="Cleland D."/>
            <person name="Saunders E."/>
            <person name="Lapidus A."/>
            <person name="Nolan M."/>
            <person name="Lucas S."/>
            <person name="Hammon N."/>
            <person name="Deshpande S."/>
            <person name="Cheng J.F."/>
            <person name="Tapia R."/>
            <person name="Han C."/>
            <person name="Goodwin L."/>
            <person name="Pitluck S."/>
            <person name="Liolios K."/>
            <person name="Pagani I."/>
            <person name="Ivanova N."/>
            <person name="Mavromatis K."/>
            <person name="Pati A."/>
            <person name="Chen A."/>
            <person name="Palaniappan K."/>
            <person name="Land M."/>
            <person name="Hauser L."/>
            <person name="Chang Y.J."/>
            <person name="Jeffries C.D."/>
            <person name="Detter J.C."/>
            <person name="Beck B."/>
            <person name="Woyke T."/>
            <person name="Bristow J."/>
            <person name="Eisen J.A."/>
            <person name="Markowitz V."/>
            <person name="Hugenholtz P."/>
            <person name="Kyrpides N.C."/>
            <person name="Klenk H.P."/>
        </authorList>
    </citation>
    <scope>NUCLEOTIDE SEQUENCE [LARGE SCALE GENOMIC DNA]</scope>
    <source>
        <strain evidence="11">ATCC 43644 / DSM 9630 / IS1B</strain>
    </source>
</reference>
<dbReference type="GO" id="GO:0030388">
    <property type="term" value="P:fructose 1,6-bisphosphate metabolic process"/>
    <property type="evidence" value="ECO:0007669"/>
    <property type="project" value="TreeGrafter"/>
</dbReference>
<keyword evidence="6" id="KW-0479">Metal-binding</keyword>
<evidence type="ECO:0000256" key="6">
    <source>
        <dbReference type="HAMAP-Rule" id="MF_01855"/>
    </source>
</evidence>
<dbReference type="OrthoDB" id="9806756at2"/>